<gene>
    <name evidence="1" type="ORF">COCON_G00090080</name>
</gene>
<protein>
    <submittedName>
        <fullName evidence="1">Uncharacterized protein</fullName>
    </submittedName>
</protein>
<organism evidence="1 2">
    <name type="scientific">Conger conger</name>
    <name type="common">Conger eel</name>
    <name type="synonym">Muraena conger</name>
    <dbReference type="NCBI Taxonomy" id="82655"/>
    <lineage>
        <taxon>Eukaryota</taxon>
        <taxon>Metazoa</taxon>
        <taxon>Chordata</taxon>
        <taxon>Craniata</taxon>
        <taxon>Vertebrata</taxon>
        <taxon>Euteleostomi</taxon>
        <taxon>Actinopterygii</taxon>
        <taxon>Neopterygii</taxon>
        <taxon>Teleostei</taxon>
        <taxon>Anguilliformes</taxon>
        <taxon>Congridae</taxon>
        <taxon>Conger</taxon>
    </lineage>
</organism>
<comment type="caution">
    <text evidence="1">The sequence shown here is derived from an EMBL/GenBank/DDBJ whole genome shotgun (WGS) entry which is preliminary data.</text>
</comment>
<dbReference type="AlphaFoldDB" id="A0A9Q1DKX9"/>
<name>A0A9Q1DKX9_CONCO</name>
<sequence>MPTIYYLLGCLKSTDHHETWDSPMPAILGCLKSTGLDISGNSCFLPLSVFELGSGGRKYSVRHMMLSDLQFVITDPGRLGSYLLNFPWDQQTYVEKNETNLICNKTVRHSRSFSKPKTGKFGHVSHTIKI</sequence>
<proteinExistence type="predicted"/>
<evidence type="ECO:0000313" key="1">
    <source>
        <dbReference type="EMBL" id="KAJ8274383.1"/>
    </source>
</evidence>
<keyword evidence="2" id="KW-1185">Reference proteome</keyword>
<reference evidence="1" key="1">
    <citation type="journal article" date="2023" name="Science">
        <title>Genome structures resolve the early diversification of teleost fishes.</title>
        <authorList>
            <person name="Parey E."/>
            <person name="Louis A."/>
            <person name="Montfort J."/>
            <person name="Bouchez O."/>
            <person name="Roques C."/>
            <person name="Iampietro C."/>
            <person name="Lluch J."/>
            <person name="Castinel A."/>
            <person name="Donnadieu C."/>
            <person name="Desvignes T."/>
            <person name="Floi Bucao C."/>
            <person name="Jouanno E."/>
            <person name="Wen M."/>
            <person name="Mejri S."/>
            <person name="Dirks R."/>
            <person name="Jansen H."/>
            <person name="Henkel C."/>
            <person name="Chen W.J."/>
            <person name="Zahm M."/>
            <person name="Cabau C."/>
            <person name="Klopp C."/>
            <person name="Thompson A.W."/>
            <person name="Robinson-Rechavi M."/>
            <person name="Braasch I."/>
            <person name="Lecointre G."/>
            <person name="Bobe J."/>
            <person name="Postlethwait J.H."/>
            <person name="Berthelot C."/>
            <person name="Roest Crollius H."/>
            <person name="Guiguen Y."/>
        </authorList>
    </citation>
    <scope>NUCLEOTIDE SEQUENCE</scope>
    <source>
        <strain evidence="1">Concon-B</strain>
    </source>
</reference>
<evidence type="ECO:0000313" key="2">
    <source>
        <dbReference type="Proteomes" id="UP001152803"/>
    </source>
</evidence>
<dbReference type="EMBL" id="JAFJMO010000006">
    <property type="protein sequence ID" value="KAJ8274383.1"/>
    <property type="molecule type" value="Genomic_DNA"/>
</dbReference>
<dbReference type="Proteomes" id="UP001152803">
    <property type="component" value="Unassembled WGS sequence"/>
</dbReference>
<accession>A0A9Q1DKX9</accession>